<dbReference type="GO" id="GO:0032259">
    <property type="term" value="P:methylation"/>
    <property type="evidence" value="ECO:0007669"/>
    <property type="project" value="UniProtKB-KW"/>
</dbReference>
<evidence type="ECO:0000313" key="8">
    <source>
        <dbReference type="Proteomes" id="UP000237271"/>
    </source>
</evidence>
<dbReference type="GO" id="GO:0070611">
    <property type="term" value="F:histone H3R2 methyltransferase activity"/>
    <property type="evidence" value="ECO:0007669"/>
    <property type="project" value="TreeGrafter"/>
</dbReference>
<evidence type="ECO:0000256" key="4">
    <source>
        <dbReference type="ARBA" id="ARBA00023163"/>
    </source>
</evidence>
<organism evidence="7 8">
    <name type="scientific">Phytophthora palmivora</name>
    <dbReference type="NCBI Taxonomy" id="4796"/>
    <lineage>
        <taxon>Eukaryota</taxon>
        <taxon>Sar</taxon>
        <taxon>Stramenopiles</taxon>
        <taxon>Oomycota</taxon>
        <taxon>Peronosporomycetes</taxon>
        <taxon>Peronosporales</taxon>
        <taxon>Peronosporaceae</taxon>
        <taxon>Phytophthora</taxon>
    </lineage>
</organism>
<keyword evidence="7" id="KW-0489">Methyltransferase</keyword>
<evidence type="ECO:0000256" key="6">
    <source>
        <dbReference type="SAM" id="MobiDB-lite"/>
    </source>
</evidence>
<sequence length="123" mass="13443">MPSEEAWMKPGNPPPAAEAQNATKICDEGDEKDGDNPFSQYYGMLLHQQNMLQDHVRTGTYERAMLSNPSDFRDKVVLDVGTGSGILAFFAIKAGARKVYAEALINLPECTRDLGLSVGILIL</sequence>
<accession>A0A2P4YA34</accession>
<gene>
    <name evidence="7" type="ORF">PHPALM_8338</name>
</gene>
<dbReference type="SUPFAM" id="SSF53335">
    <property type="entry name" value="S-adenosyl-L-methionine-dependent methyltransferases"/>
    <property type="match status" value="1"/>
</dbReference>
<dbReference type="PANTHER" id="PTHR11006">
    <property type="entry name" value="PROTEIN ARGININE N-METHYLTRANSFERASE"/>
    <property type="match status" value="1"/>
</dbReference>
<protein>
    <recommendedName>
        <fullName evidence="1">type I protein arginine methyltransferase</fullName>
        <ecNumber evidence="1">2.1.1.319</ecNumber>
    </recommendedName>
</protein>
<dbReference type="Proteomes" id="UP000237271">
    <property type="component" value="Unassembled WGS sequence"/>
</dbReference>
<comment type="caution">
    <text evidence="7">The sequence shown here is derived from an EMBL/GenBank/DDBJ whole genome shotgun (WGS) entry which is preliminary data.</text>
</comment>
<evidence type="ECO:0000256" key="5">
    <source>
        <dbReference type="ARBA" id="ARBA00049086"/>
    </source>
</evidence>
<keyword evidence="3" id="KW-0805">Transcription regulation</keyword>
<dbReference type="GO" id="GO:0035242">
    <property type="term" value="F:protein-arginine omega-N asymmetric methyltransferase activity"/>
    <property type="evidence" value="ECO:0007669"/>
    <property type="project" value="UniProtKB-EC"/>
</dbReference>
<evidence type="ECO:0000313" key="7">
    <source>
        <dbReference type="EMBL" id="POM74668.1"/>
    </source>
</evidence>
<dbReference type="InterPro" id="IPR025799">
    <property type="entry name" value="Arg_MeTrfase"/>
</dbReference>
<name>A0A2P4YA34_9STRA</name>
<evidence type="ECO:0000256" key="1">
    <source>
        <dbReference type="ARBA" id="ARBA00011925"/>
    </source>
</evidence>
<evidence type="ECO:0000256" key="3">
    <source>
        <dbReference type="ARBA" id="ARBA00023015"/>
    </source>
</evidence>
<keyword evidence="4" id="KW-0804">Transcription</keyword>
<keyword evidence="7" id="KW-0808">Transferase</keyword>
<keyword evidence="8" id="KW-1185">Reference proteome</keyword>
<reference evidence="7 8" key="1">
    <citation type="journal article" date="2017" name="Genome Biol. Evol.">
        <title>Phytophthora megakarya and P. palmivora, closely related causal agents of cacao black pod rot, underwent increases in genome sizes and gene numbers by different mechanisms.</title>
        <authorList>
            <person name="Ali S.S."/>
            <person name="Shao J."/>
            <person name="Lary D.J."/>
            <person name="Kronmiller B."/>
            <person name="Shen D."/>
            <person name="Strem M.D."/>
            <person name="Amoako-Attah I."/>
            <person name="Akrofi A.Y."/>
            <person name="Begoude B.A."/>
            <person name="Ten Hoopen G.M."/>
            <person name="Coulibaly K."/>
            <person name="Kebe B.I."/>
            <person name="Melnick R.L."/>
            <person name="Guiltinan M.J."/>
            <person name="Tyler B.M."/>
            <person name="Meinhardt L.W."/>
            <person name="Bailey B.A."/>
        </authorList>
    </citation>
    <scope>NUCLEOTIDE SEQUENCE [LARGE SCALE GENOMIC DNA]</scope>
    <source>
        <strain evidence="8">sbr112.9</strain>
    </source>
</reference>
<evidence type="ECO:0000256" key="2">
    <source>
        <dbReference type="ARBA" id="ARBA00022691"/>
    </source>
</evidence>
<dbReference type="OrthoDB" id="8840922at2759"/>
<dbReference type="EC" id="2.1.1.319" evidence="1"/>
<dbReference type="Pfam" id="PF06325">
    <property type="entry name" value="PrmA"/>
    <property type="match status" value="1"/>
</dbReference>
<dbReference type="Gene3D" id="3.40.50.150">
    <property type="entry name" value="Vaccinia Virus protein VP39"/>
    <property type="match status" value="1"/>
</dbReference>
<keyword evidence="2" id="KW-0949">S-adenosyl-L-methionine</keyword>
<feature type="region of interest" description="Disordered" evidence="6">
    <location>
        <begin position="1"/>
        <end position="35"/>
    </location>
</feature>
<proteinExistence type="predicted"/>
<dbReference type="InterPro" id="IPR029063">
    <property type="entry name" value="SAM-dependent_MTases_sf"/>
</dbReference>
<dbReference type="EMBL" id="NCKW01004627">
    <property type="protein sequence ID" value="POM74668.1"/>
    <property type="molecule type" value="Genomic_DNA"/>
</dbReference>
<comment type="catalytic activity">
    <reaction evidence="5">
        <text>L-arginyl-[protein] + 2 S-adenosyl-L-methionine = N(omega),N(omega)-dimethyl-L-arginyl-[protein] + 2 S-adenosyl-L-homocysteine + 2 H(+)</text>
        <dbReference type="Rhea" id="RHEA:48096"/>
        <dbReference type="Rhea" id="RHEA-COMP:10532"/>
        <dbReference type="Rhea" id="RHEA-COMP:11991"/>
        <dbReference type="ChEBI" id="CHEBI:15378"/>
        <dbReference type="ChEBI" id="CHEBI:29965"/>
        <dbReference type="ChEBI" id="CHEBI:57856"/>
        <dbReference type="ChEBI" id="CHEBI:59789"/>
        <dbReference type="ChEBI" id="CHEBI:61897"/>
        <dbReference type="EC" id="2.1.1.319"/>
    </reaction>
</comment>
<dbReference type="PANTHER" id="PTHR11006:SF10">
    <property type="entry name" value="HISTONE-ARGININE METHYLTRANSFERASE CARMER-RELATED"/>
    <property type="match status" value="1"/>
</dbReference>
<dbReference type="AlphaFoldDB" id="A0A2P4YA34"/>